<organism evidence="7 8">
    <name type="scientific">Linum tenue</name>
    <dbReference type="NCBI Taxonomy" id="586396"/>
    <lineage>
        <taxon>Eukaryota</taxon>
        <taxon>Viridiplantae</taxon>
        <taxon>Streptophyta</taxon>
        <taxon>Embryophyta</taxon>
        <taxon>Tracheophyta</taxon>
        <taxon>Spermatophyta</taxon>
        <taxon>Magnoliopsida</taxon>
        <taxon>eudicotyledons</taxon>
        <taxon>Gunneridae</taxon>
        <taxon>Pentapetalae</taxon>
        <taxon>rosids</taxon>
        <taxon>fabids</taxon>
        <taxon>Malpighiales</taxon>
        <taxon>Linaceae</taxon>
        <taxon>Linum</taxon>
    </lineage>
</organism>
<evidence type="ECO:0000313" key="7">
    <source>
        <dbReference type="EMBL" id="CAI0401445.1"/>
    </source>
</evidence>
<protein>
    <recommendedName>
        <fullName evidence="6">TF-B3 domain-containing protein</fullName>
    </recommendedName>
</protein>
<dbReference type="AlphaFoldDB" id="A0AAV0IV08"/>
<dbReference type="Pfam" id="PF02362">
    <property type="entry name" value="B3"/>
    <property type="match status" value="1"/>
</dbReference>
<dbReference type="PROSITE" id="PS50863">
    <property type="entry name" value="B3"/>
    <property type="match status" value="1"/>
</dbReference>
<keyword evidence="5" id="KW-0539">Nucleus</keyword>
<evidence type="ECO:0000313" key="8">
    <source>
        <dbReference type="Proteomes" id="UP001154282"/>
    </source>
</evidence>
<dbReference type="InterPro" id="IPR015300">
    <property type="entry name" value="DNA-bd_pseudobarrel_sf"/>
</dbReference>
<sequence length="104" mass="11791">MGSRVDAAGKVWRFRYSYWKQPELRADEGWSRFVKEKGLKAGDIVSFQRSAARHEQQLYIHGLEDQDGGGSEGGDGCNGKRSVREMEVVAFEYCSKKQRFIGAL</sequence>
<evidence type="ECO:0000256" key="3">
    <source>
        <dbReference type="ARBA" id="ARBA00023125"/>
    </source>
</evidence>
<dbReference type="Proteomes" id="UP001154282">
    <property type="component" value="Unassembled WGS sequence"/>
</dbReference>
<evidence type="ECO:0000256" key="4">
    <source>
        <dbReference type="ARBA" id="ARBA00023163"/>
    </source>
</evidence>
<dbReference type="SUPFAM" id="SSF101936">
    <property type="entry name" value="DNA-binding pseudobarrel domain"/>
    <property type="match status" value="1"/>
</dbReference>
<evidence type="ECO:0000256" key="1">
    <source>
        <dbReference type="ARBA" id="ARBA00004123"/>
    </source>
</evidence>
<dbReference type="InterPro" id="IPR044800">
    <property type="entry name" value="LEC2-like"/>
</dbReference>
<dbReference type="GO" id="GO:0003700">
    <property type="term" value="F:DNA-binding transcription factor activity"/>
    <property type="evidence" value="ECO:0007669"/>
    <property type="project" value="InterPro"/>
</dbReference>
<evidence type="ECO:0000259" key="6">
    <source>
        <dbReference type="PROSITE" id="PS50863"/>
    </source>
</evidence>
<accession>A0AAV0IV08</accession>
<dbReference type="EMBL" id="CAMGYJ010000004">
    <property type="protein sequence ID" value="CAI0401445.1"/>
    <property type="molecule type" value="Genomic_DNA"/>
</dbReference>
<dbReference type="PANTHER" id="PTHR31140">
    <property type="entry name" value="B3 DOMAIN-CONTAINING TRANSCRIPTION FACTOR ABI3"/>
    <property type="match status" value="1"/>
</dbReference>
<evidence type="ECO:0000256" key="2">
    <source>
        <dbReference type="ARBA" id="ARBA00023015"/>
    </source>
</evidence>
<dbReference type="PANTHER" id="PTHR31140:SF1">
    <property type="entry name" value="AP2_ERF AND B3 DOMAIN-CONTAINING TRANSCRIPTION REPRESSOR RAV2"/>
    <property type="match status" value="1"/>
</dbReference>
<name>A0AAV0IV08_9ROSI</name>
<keyword evidence="4" id="KW-0804">Transcription</keyword>
<proteinExistence type="predicted"/>
<keyword evidence="2" id="KW-0805">Transcription regulation</keyword>
<dbReference type="CDD" id="cd10017">
    <property type="entry name" value="B3_DNA"/>
    <property type="match status" value="1"/>
</dbReference>
<gene>
    <name evidence="7" type="ORF">LITE_LOCUS11206</name>
</gene>
<dbReference type="GO" id="GO:0003677">
    <property type="term" value="F:DNA binding"/>
    <property type="evidence" value="ECO:0007669"/>
    <property type="project" value="UniProtKB-KW"/>
</dbReference>
<comment type="subcellular location">
    <subcellularLocation>
        <location evidence="1">Nucleus</location>
    </subcellularLocation>
</comment>
<keyword evidence="3" id="KW-0238">DNA-binding</keyword>
<reference evidence="7" key="1">
    <citation type="submission" date="2022-08" db="EMBL/GenBank/DDBJ databases">
        <authorList>
            <person name="Gutierrez-Valencia J."/>
        </authorList>
    </citation>
    <scope>NUCLEOTIDE SEQUENCE</scope>
</reference>
<evidence type="ECO:0000256" key="5">
    <source>
        <dbReference type="ARBA" id="ARBA00023242"/>
    </source>
</evidence>
<comment type="caution">
    <text evidence="7">The sequence shown here is derived from an EMBL/GenBank/DDBJ whole genome shotgun (WGS) entry which is preliminary data.</text>
</comment>
<dbReference type="Gene3D" id="2.40.330.10">
    <property type="entry name" value="DNA-binding pseudobarrel domain"/>
    <property type="match status" value="1"/>
</dbReference>
<dbReference type="InterPro" id="IPR003340">
    <property type="entry name" value="B3_DNA-bd"/>
</dbReference>
<feature type="domain" description="TF-B3" evidence="6">
    <location>
        <begin position="1"/>
        <end position="66"/>
    </location>
</feature>
<dbReference type="GO" id="GO:0005634">
    <property type="term" value="C:nucleus"/>
    <property type="evidence" value="ECO:0007669"/>
    <property type="project" value="UniProtKB-SubCell"/>
</dbReference>
<keyword evidence="8" id="KW-1185">Reference proteome</keyword>